<dbReference type="SUPFAM" id="SSF52172">
    <property type="entry name" value="CheY-like"/>
    <property type="match status" value="1"/>
</dbReference>
<dbReference type="InterPro" id="IPR011006">
    <property type="entry name" value="CheY-like_superfamily"/>
</dbReference>
<reference evidence="4" key="1">
    <citation type="submission" date="2015-04" db="EMBL/GenBank/DDBJ databases">
        <authorList>
            <person name="Syromyatnikov M.Y."/>
            <person name="Popov V.N."/>
        </authorList>
    </citation>
    <scope>NUCLEOTIDE SEQUENCE</scope>
    <source>
        <strain evidence="4">MO-1</strain>
    </source>
</reference>
<sequence length="126" mass="13355">MSQAEPIVLVVDDEPANIDLIKGILPTTYKVKVAINGERALKIVQKTPAPDLVLLDVMMPDMDGYAVCQAIKESPATAAIPVLFITGTITETIEQRAQEVGAAGILAKPIDPAQLQATVASHLPQD</sequence>
<keyword evidence="1 2" id="KW-0597">Phosphoprotein</keyword>
<evidence type="ECO:0000259" key="3">
    <source>
        <dbReference type="PROSITE" id="PS50110"/>
    </source>
</evidence>
<dbReference type="PROSITE" id="PS50110">
    <property type="entry name" value="RESPONSE_REGULATORY"/>
    <property type="match status" value="1"/>
</dbReference>
<accession>A0A1S7LL83</accession>
<dbReference type="PANTHER" id="PTHR44591">
    <property type="entry name" value="STRESS RESPONSE REGULATOR PROTEIN 1"/>
    <property type="match status" value="1"/>
</dbReference>
<evidence type="ECO:0000313" key="4">
    <source>
        <dbReference type="EMBL" id="CRH07398.1"/>
    </source>
</evidence>
<feature type="modified residue" description="4-aspartylphosphate" evidence="2">
    <location>
        <position position="56"/>
    </location>
</feature>
<dbReference type="SMART" id="SM00448">
    <property type="entry name" value="REC"/>
    <property type="match status" value="1"/>
</dbReference>
<dbReference type="Gene3D" id="3.40.50.2300">
    <property type="match status" value="1"/>
</dbReference>
<evidence type="ECO:0000256" key="1">
    <source>
        <dbReference type="ARBA" id="ARBA00022553"/>
    </source>
</evidence>
<dbReference type="PANTHER" id="PTHR44591:SF3">
    <property type="entry name" value="RESPONSE REGULATORY DOMAIN-CONTAINING PROTEIN"/>
    <property type="match status" value="1"/>
</dbReference>
<dbReference type="GO" id="GO:0000160">
    <property type="term" value="P:phosphorelay signal transduction system"/>
    <property type="evidence" value="ECO:0007669"/>
    <property type="project" value="InterPro"/>
</dbReference>
<proteinExistence type="predicted"/>
<dbReference type="InterPro" id="IPR001789">
    <property type="entry name" value="Sig_transdc_resp-reg_receiver"/>
</dbReference>
<dbReference type="InterPro" id="IPR050595">
    <property type="entry name" value="Bact_response_regulator"/>
</dbReference>
<organism evidence="4">
    <name type="scientific">Magnetococcus massalia (strain MO-1)</name>
    <dbReference type="NCBI Taxonomy" id="451514"/>
    <lineage>
        <taxon>Bacteria</taxon>
        <taxon>Pseudomonadati</taxon>
        <taxon>Pseudomonadota</taxon>
        <taxon>Magnetococcia</taxon>
        <taxon>Magnetococcales</taxon>
        <taxon>Magnetococcaceae</taxon>
        <taxon>Magnetococcus</taxon>
    </lineage>
</organism>
<gene>
    <name evidence="4" type="ORF">MAGMO_3260</name>
</gene>
<dbReference type="Pfam" id="PF00072">
    <property type="entry name" value="Response_reg"/>
    <property type="match status" value="1"/>
</dbReference>
<feature type="domain" description="Response regulatory" evidence="3">
    <location>
        <begin position="7"/>
        <end position="123"/>
    </location>
</feature>
<dbReference type="EMBL" id="LO017727">
    <property type="protein sequence ID" value="CRH07398.1"/>
    <property type="molecule type" value="Genomic_DNA"/>
</dbReference>
<protein>
    <submittedName>
        <fullName evidence="4">Putative two-component hybrid sensor and regulator</fullName>
    </submittedName>
</protein>
<name>A0A1S7LL83_MAGMO</name>
<evidence type="ECO:0000256" key="2">
    <source>
        <dbReference type="PROSITE-ProRule" id="PRU00169"/>
    </source>
</evidence>
<dbReference type="AlphaFoldDB" id="A0A1S7LL83"/>